<name>X6MLS1_RETFI</name>
<dbReference type="InterPro" id="IPR032839">
    <property type="entry name" value="RAB3GAP_N"/>
</dbReference>
<dbReference type="Pfam" id="PF14655">
    <property type="entry name" value="RAB3GAP2_N"/>
    <property type="match status" value="1"/>
</dbReference>
<evidence type="ECO:0000313" key="3">
    <source>
        <dbReference type="Proteomes" id="UP000023152"/>
    </source>
</evidence>
<evidence type="ECO:0000259" key="1">
    <source>
        <dbReference type="Pfam" id="PF14655"/>
    </source>
</evidence>
<accession>X6MLS1</accession>
<organism evidence="2 3">
    <name type="scientific">Reticulomyxa filosa</name>
    <dbReference type="NCBI Taxonomy" id="46433"/>
    <lineage>
        <taxon>Eukaryota</taxon>
        <taxon>Sar</taxon>
        <taxon>Rhizaria</taxon>
        <taxon>Retaria</taxon>
        <taxon>Foraminifera</taxon>
        <taxon>Monothalamids</taxon>
        <taxon>Reticulomyxidae</taxon>
        <taxon>Reticulomyxa</taxon>
    </lineage>
</organism>
<sequence length="177" mass="20874">MYSLNHDLTLLAYLWFDSTLYNIVIKGNGKPNKRQFRKKVTCLKWIYVDKRDILLVSFEHGYIGCFDKNGHCLFKQQVEDNAIIDMQLVPPQEEVNTKMGTSPNIFCKTWQGIIIISCHDIYKTLKCSNFDTLWLTEDQKRDYYFEQQKLYKQQQQQQQEIESFTVIPGPTTNKTGL</sequence>
<protein>
    <recommendedName>
        <fullName evidence="1">Rab3-GAP regulatory subunit N-terminal domain-containing protein</fullName>
    </recommendedName>
</protein>
<dbReference type="AlphaFoldDB" id="X6MLS1"/>
<comment type="caution">
    <text evidence="2">The sequence shown here is derived from an EMBL/GenBank/DDBJ whole genome shotgun (WGS) entry which is preliminary data.</text>
</comment>
<reference evidence="2 3" key="1">
    <citation type="journal article" date="2013" name="Curr. Biol.">
        <title>The Genome of the Foraminiferan Reticulomyxa filosa.</title>
        <authorList>
            <person name="Glockner G."/>
            <person name="Hulsmann N."/>
            <person name="Schleicher M."/>
            <person name="Noegel A.A."/>
            <person name="Eichinger L."/>
            <person name="Gallinger C."/>
            <person name="Pawlowski J."/>
            <person name="Sierra R."/>
            <person name="Euteneuer U."/>
            <person name="Pillet L."/>
            <person name="Moustafa A."/>
            <person name="Platzer M."/>
            <person name="Groth M."/>
            <person name="Szafranski K."/>
            <person name="Schliwa M."/>
        </authorList>
    </citation>
    <scope>NUCLEOTIDE SEQUENCE [LARGE SCALE GENOMIC DNA]</scope>
</reference>
<keyword evidence="3" id="KW-1185">Reference proteome</keyword>
<gene>
    <name evidence="2" type="ORF">RFI_22556</name>
</gene>
<dbReference type="EMBL" id="ASPP01019745">
    <property type="protein sequence ID" value="ETO14814.1"/>
    <property type="molecule type" value="Genomic_DNA"/>
</dbReference>
<feature type="domain" description="Rab3-GAP regulatory subunit N-terminal" evidence="1">
    <location>
        <begin position="20"/>
        <end position="165"/>
    </location>
</feature>
<proteinExistence type="predicted"/>
<dbReference type="Proteomes" id="UP000023152">
    <property type="component" value="Unassembled WGS sequence"/>
</dbReference>
<evidence type="ECO:0000313" key="2">
    <source>
        <dbReference type="EMBL" id="ETO14814.1"/>
    </source>
</evidence>